<evidence type="ECO:0000313" key="1">
    <source>
        <dbReference type="EMBL" id="SUM47302.1"/>
    </source>
</evidence>
<reference evidence="1 2" key="1">
    <citation type="submission" date="2018-06" db="EMBL/GenBank/DDBJ databases">
        <authorList>
            <consortium name="Pathogen Informatics"/>
            <person name="Doyle S."/>
        </authorList>
    </citation>
    <scope>NUCLEOTIDE SEQUENCE [LARGE SCALE GENOMIC DNA]</scope>
    <source>
        <strain evidence="2">NCTC 11048</strain>
    </source>
</reference>
<dbReference type="AlphaFoldDB" id="A0A380G970"/>
<keyword evidence="2" id="KW-1185">Reference proteome</keyword>
<accession>A0A380G970</accession>
<proteinExistence type="predicted"/>
<protein>
    <submittedName>
        <fullName evidence="1">Uncharacterized protein</fullName>
    </submittedName>
</protein>
<sequence>MEREELLRISNKNFKYVQDSQLKNICIWTLGALNIQSS</sequence>
<dbReference type="EMBL" id="UHDP01000003">
    <property type="protein sequence ID" value="SUM47302.1"/>
    <property type="molecule type" value="Genomic_DNA"/>
</dbReference>
<gene>
    <name evidence="1" type="ORF">NCTC11048_02375</name>
</gene>
<dbReference type="Proteomes" id="UP000255549">
    <property type="component" value="Unassembled WGS sequence"/>
</dbReference>
<evidence type="ECO:0000313" key="2">
    <source>
        <dbReference type="Proteomes" id="UP000255549"/>
    </source>
</evidence>
<organism evidence="1 2">
    <name type="scientific">Staphylococcus intermedius NCTC 11048</name>
    <dbReference type="NCBI Taxonomy" id="1141106"/>
    <lineage>
        <taxon>Bacteria</taxon>
        <taxon>Bacillati</taxon>
        <taxon>Bacillota</taxon>
        <taxon>Bacilli</taxon>
        <taxon>Bacillales</taxon>
        <taxon>Staphylococcaceae</taxon>
        <taxon>Staphylococcus</taxon>
        <taxon>Staphylococcus intermedius group</taxon>
    </lineage>
</organism>
<name>A0A380G970_STAIN</name>